<keyword evidence="1" id="KW-0472">Membrane</keyword>
<feature type="transmembrane region" description="Helical" evidence="1">
    <location>
        <begin position="169"/>
        <end position="186"/>
    </location>
</feature>
<feature type="transmembrane region" description="Helical" evidence="1">
    <location>
        <begin position="198"/>
        <end position="220"/>
    </location>
</feature>
<keyword evidence="1" id="KW-1133">Transmembrane helix</keyword>
<gene>
    <name evidence="2" type="ORF">N015_21005</name>
</gene>
<reference evidence="2 3" key="1">
    <citation type="journal article" date="2014" name="Genome Announc.">
        <title>Draft Genome Sequences of a Phylogenetically Diverse Suite of Pseudomonas syringae Strains from Multiple Source Populations.</title>
        <authorList>
            <person name="Baltrus D.A."/>
            <person name="Yourstone S."/>
            <person name="Lind A."/>
            <person name="Guilbaud C."/>
            <person name="Sands D.C."/>
            <person name="Jones C.D."/>
            <person name="Morris C.E."/>
            <person name="Dangl J.L."/>
        </authorList>
    </citation>
    <scope>NUCLEOTIDE SEQUENCE [LARGE SCALE GENOMIC DNA]</scope>
    <source>
        <strain evidence="2 3">CC1524</strain>
    </source>
</reference>
<protein>
    <recommendedName>
        <fullName evidence="4">Yip1 domain-containing protein</fullName>
    </recommendedName>
</protein>
<evidence type="ECO:0000313" key="3">
    <source>
        <dbReference type="Proteomes" id="UP000464644"/>
    </source>
</evidence>
<keyword evidence="3" id="KW-1185">Reference proteome</keyword>
<dbReference type="EMBL" id="CP047265">
    <property type="protein sequence ID" value="QHF04748.1"/>
    <property type="molecule type" value="Genomic_DNA"/>
</dbReference>
<feature type="transmembrane region" description="Helical" evidence="1">
    <location>
        <begin position="77"/>
        <end position="97"/>
    </location>
</feature>
<dbReference type="RefSeq" id="WP_024688659.1">
    <property type="nucleotide sequence ID" value="NZ_CP047265.1"/>
</dbReference>
<feature type="transmembrane region" description="Helical" evidence="1">
    <location>
        <begin position="109"/>
        <end position="129"/>
    </location>
</feature>
<evidence type="ECO:0000256" key="1">
    <source>
        <dbReference type="SAM" id="Phobius"/>
    </source>
</evidence>
<evidence type="ECO:0000313" key="2">
    <source>
        <dbReference type="EMBL" id="QHF04748.1"/>
    </source>
</evidence>
<proteinExistence type="predicted"/>
<keyword evidence="1" id="KW-0812">Transmembrane</keyword>
<sequence length="232" mass="25158">MEKIAGFFLEKMWPTVCASVYDARTLVQSNTAFFDGMKARTGICSRAWLFGIFVAIGLGLLGLPASRSAGITPTVEFAGVMTVANWLLVALYGLCFALAARILGSRREILVSVNTFFYVSGWLVVLKLFEMPALGARFKAMAQNCTSISYDQAVTTAILQSPTARVSDIMVLIGYVLFIGFVVVKMQRRVHDFGGTRAWLSTVIGMALLSAAVVFVQGPIISQLICSYTSPP</sequence>
<feature type="transmembrane region" description="Helical" evidence="1">
    <location>
        <begin position="47"/>
        <end position="65"/>
    </location>
</feature>
<name>A0ABX6HGL4_9PSED</name>
<accession>A0ABX6HGL4</accession>
<evidence type="ECO:0008006" key="4">
    <source>
        <dbReference type="Google" id="ProtNLM"/>
    </source>
</evidence>
<dbReference type="Proteomes" id="UP000464644">
    <property type="component" value="Chromosome"/>
</dbReference>
<organism evidence="2 3">
    <name type="scientific">Pseudomonas asturiensis</name>
    <dbReference type="NCBI Taxonomy" id="1190415"/>
    <lineage>
        <taxon>Bacteria</taxon>
        <taxon>Pseudomonadati</taxon>
        <taxon>Pseudomonadota</taxon>
        <taxon>Gammaproteobacteria</taxon>
        <taxon>Pseudomonadales</taxon>
        <taxon>Pseudomonadaceae</taxon>
        <taxon>Pseudomonas</taxon>
    </lineage>
</organism>